<keyword evidence="2" id="KW-1185">Reference proteome</keyword>
<gene>
    <name evidence="1" type="ORF">UREG_04780</name>
</gene>
<dbReference type="RefSeq" id="XP_002584091.1">
    <property type="nucleotide sequence ID" value="XM_002584045.1"/>
</dbReference>
<dbReference type="OMA" id="PSEHDPP"/>
<dbReference type="eggNOG" id="ENOG502T58M">
    <property type="taxonomic scope" value="Eukaryota"/>
</dbReference>
<dbReference type="KEGG" id="ure:UREG_04780"/>
<dbReference type="GeneID" id="8440117"/>
<evidence type="ECO:0000313" key="1">
    <source>
        <dbReference type="EMBL" id="EEP79938.1"/>
    </source>
</evidence>
<evidence type="ECO:0008006" key="3">
    <source>
        <dbReference type="Google" id="ProtNLM"/>
    </source>
</evidence>
<dbReference type="SUPFAM" id="SSF56112">
    <property type="entry name" value="Protein kinase-like (PK-like)"/>
    <property type="match status" value="1"/>
</dbReference>
<dbReference type="HOGENOM" id="CLU_076921_2_1_1"/>
<dbReference type="EMBL" id="CH476617">
    <property type="protein sequence ID" value="EEP79938.1"/>
    <property type="molecule type" value="Genomic_DNA"/>
</dbReference>
<accession>C4JUH7</accession>
<dbReference type="VEuPathDB" id="FungiDB:UREG_04780"/>
<dbReference type="InParanoid" id="C4JUH7"/>
<dbReference type="OrthoDB" id="4185642at2759"/>
<proteinExistence type="predicted"/>
<sequence length="235" mass="27336">MTIDGKSWGWDACSTECSAEITFQERLAKRDYCVIFLVVVRGKTCVMKVHRVQGPKQPWDSQVRETNLFICESTAYRRLTQAGVCARGITPRFYGTVENIDPTQSLPHLQSFVNDEHPPTAILLEYIPNMKELKWTNYNASRMQNFIDGLNAIHGALVYHDDVHPRNMMIVEEDPERAIWIDFDRAQTFNGKLTERQKRWITVEKELMAGVADFMVRILCFLYSYARFQLTLLYL</sequence>
<evidence type="ECO:0000313" key="2">
    <source>
        <dbReference type="Proteomes" id="UP000002058"/>
    </source>
</evidence>
<reference evidence="2" key="1">
    <citation type="journal article" date="2009" name="Genome Res.">
        <title>Comparative genomic analyses of the human fungal pathogens Coccidioides and their relatives.</title>
        <authorList>
            <person name="Sharpton T.J."/>
            <person name="Stajich J.E."/>
            <person name="Rounsley S.D."/>
            <person name="Gardner M.J."/>
            <person name="Wortman J.R."/>
            <person name="Jordar V.S."/>
            <person name="Maiti R."/>
            <person name="Kodira C.D."/>
            <person name="Neafsey D.E."/>
            <person name="Zeng Q."/>
            <person name="Hung C.-Y."/>
            <person name="McMahan C."/>
            <person name="Muszewska A."/>
            <person name="Grynberg M."/>
            <person name="Mandel M.A."/>
            <person name="Kellner E.M."/>
            <person name="Barker B.M."/>
            <person name="Galgiani J.N."/>
            <person name="Orbach M.J."/>
            <person name="Kirkland T.N."/>
            <person name="Cole G.T."/>
            <person name="Henn M.R."/>
            <person name="Birren B.W."/>
            <person name="Taylor J.W."/>
        </authorList>
    </citation>
    <scope>NUCLEOTIDE SEQUENCE [LARGE SCALE GENOMIC DNA]</scope>
    <source>
        <strain evidence="2">UAMH 1704</strain>
    </source>
</reference>
<name>C4JUH7_UNCRE</name>
<protein>
    <recommendedName>
        <fullName evidence="3">Protein kinase domain-containing protein</fullName>
    </recommendedName>
</protein>
<dbReference type="AlphaFoldDB" id="C4JUH7"/>
<dbReference type="Gene3D" id="1.10.510.10">
    <property type="entry name" value="Transferase(Phosphotransferase) domain 1"/>
    <property type="match status" value="1"/>
</dbReference>
<organism evidence="1 2">
    <name type="scientific">Uncinocarpus reesii (strain UAMH 1704)</name>
    <dbReference type="NCBI Taxonomy" id="336963"/>
    <lineage>
        <taxon>Eukaryota</taxon>
        <taxon>Fungi</taxon>
        <taxon>Dikarya</taxon>
        <taxon>Ascomycota</taxon>
        <taxon>Pezizomycotina</taxon>
        <taxon>Eurotiomycetes</taxon>
        <taxon>Eurotiomycetidae</taxon>
        <taxon>Onygenales</taxon>
        <taxon>Onygenaceae</taxon>
        <taxon>Uncinocarpus</taxon>
    </lineage>
</organism>
<dbReference type="InterPro" id="IPR011009">
    <property type="entry name" value="Kinase-like_dom_sf"/>
</dbReference>
<dbReference type="Proteomes" id="UP000002058">
    <property type="component" value="Unassembled WGS sequence"/>
</dbReference>